<dbReference type="Proteomes" id="UP000612899">
    <property type="component" value="Unassembled WGS sequence"/>
</dbReference>
<dbReference type="InterPro" id="IPR006311">
    <property type="entry name" value="TAT_signal"/>
</dbReference>
<evidence type="ECO:0000256" key="2">
    <source>
        <dbReference type="ARBA" id="ARBA00008520"/>
    </source>
</evidence>
<evidence type="ECO:0000256" key="4">
    <source>
        <dbReference type="ARBA" id="ARBA00022729"/>
    </source>
</evidence>
<dbReference type="AlphaFoldDB" id="A0A8J3VJJ0"/>
<comment type="caution">
    <text evidence="5">The sequence shown here is derived from an EMBL/GenBank/DDBJ whole genome shotgun (WGS) entry which is preliminary data.</text>
</comment>
<comment type="subcellular location">
    <subcellularLocation>
        <location evidence="1">Cell envelope</location>
    </subcellularLocation>
</comment>
<dbReference type="EMBL" id="BONY01000054">
    <property type="protein sequence ID" value="GIH08740.1"/>
    <property type="molecule type" value="Genomic_DNA"/>
</dbReference>
<dbReference type="Pfam" id="PF13416">
    <property type="entry name" value="SBP_bac_8"/>
    <property type="match status" value="1"/>
</dbReference>
<sequence length="472" mass="50694">MTVSPDSPSDLTRRTVLRRAAAAGLLATPAAGFLAACGDDGSTDGATGEKTKDNPFGVAKDKGLEVAGFDGGFGKDYFEFNKTKFSGKYGKAEVKYSKLILTDYQPRFYGGNPPDVLNNSSPETIPVGNLVKGDQLVDLTELLNSDSYDEPGKKVKDTLVAGTVESGLHDGKPYTLNYAYSIYAHWYNQTLFDKEGWKAPKTWAEFTTLAEAAKAKGIAAYTFQGIHSWYIHNVVNEWIWKVGGKSAIVAIDHLEPNAWKSEAVKGAVEHLAEMVGKGWVQAGAAGLDHTTTQQAVIDGKALFIWCGSWLEGEMAKTIGNAKLSVAAPWDITTADKAKFGTIHAAPGEGFVVPKKAKNTAGGLEFLRMMLSKESARKFAELTKSLPVVKGAADGLTISSALTSASKAAAEAPEVITWFYEGWYPTLQKAVGTQATELMAGRITPAQFMDEVQKAADAVAKDDKITKQKRTDA</sequence>
<dbReference type="RefSeq" id="WP_203912487.1">
    <property type="nucleotide sequence ID" value="NZ_BONY01000054.1"/>
</dbReference>
<dbReference type="GO" id="GO:0030313">
    <property type="term" value="C:cell envelope"/>
    <property type="evidence" value="ECO:0007669"/>
    <property type="project" value="UniProtKB-SubCell"/>
</dbReference>
<accession>A0A8J3VJJ0</accession>
<dbReference type="NCBIfam" id="TIGR03851">
    <property type="entry name" value="chitin_NgcE"/>
    <property type="match status" value="1"/>
</dbReference>
<dbReference type="Gene3D" id="3.40.190.10">
    <property type="entry name" value="Periplasmic binding protein-like II"/>
    <property type="match status" value="2"/>
</dbReference>
<evidence type="ECO:0000256" key="1">
    <source>
        <dbReference type="ARBA" id="ARBA00004196"/>
    </source>
</evidence>
<keyword evidence="6" id="KW-1185">Reference proteome</keyword>
<proteinExistence type="inferred from homology"/>
<keyword evidence="4" id="KW-0732">Signal</keyword>
<organism evidence="5 6">
    <name type="scientific">Rhizocola hellebori</name>
    <dbReference type="NCBI Taxonomy" id="1392758"/>
    <lineage>
        <taxon>Bacteria</taxon>
        <taxon>Bacillati</taxon>
        <taxon>Actinomycetota</taxon>
        <taxon>Actinomycetes</taxon>
        <taxon>Micromonosporales</taxon>
        <taxon>Micromonosporaceae</taxon>
        <taxon>Rhizocola</taxon>
    </lineage>
</organism>
<dbReference type="InterPro" id="IPR006059">
    <property type="entry name" value="SBP"/>
</dbReference>
<evidence type="ECO:0000256" key="3">
    <source>
        <dbReference type="ARBA" id="ARBA00022448"/>
    </source>
</evidence>
<protein>
    <submittedName>
        <fullName evidence="5">Carbohydrate ABC transporter, N-acetylglucosamine/diacetylchitobiose-binding protein</fullName>
    </submittedName>
</protein>
<dbReference type="PANTHER" id="PTHR43649">
    <property type="entry name" value="ARABINOSE-BINDING PROTEIN-RELATED"/>
    <property type="match status" value="1"/>
</dbReference>
<name>A0A8J3VJJ0_9ACTN</name>
<gene>
    <name evidence="5" type="ORF">Rhe02_68070</name>
</gene>
<evidence type="ECO:0000313" key="6">
    <source>
        <dbReference type="Proteomes" id="UP000612899"/>
    </source>
</evidence>
<dbReference type="InterPro" id="IPR022386">
    <property type="entry name" value="Chitin_NgcE"/>
</dbReference>
<evidence type="ECO:0000313" key="5">
    <source>
        <dbReference type="EMBL" id="GIH08740.1"/>
    </source>
</evidence>
<dbReference type="SUPFAM" id="SSF53850">
    <property type="entry name" value="Periplasmic binding protein-like II"/>
    <property type="match status" value="1"/>
</dbReference>
<dbReference type="PANTHER" id="PTHR43649:SF31">
    <property type="entry name" value="SN-GLYCEROL-3-PHOSPHATE-BINDING PERIPLASMIC PROTEIN UGPB"/>
    <property type="match status" value="1"/>
</dbReference>
<comment type="similarity">
    <text evidence="2">Belongs to the bacterial solute-binding protein 1 family.</text>
</comment>
<reference evidence="5" key="1">
    <citation type="submission" date="2021-01" db="EMBL/GenBank/DDBJ databases">
        <title>Whole genome shotgun sequence of Rhizocola hellebori NBRC 109834.</title>
        <authorList>
            <person name="Komaki H."/>
            <person name="Tamura T."/>
        </authorList>
    </citation>
    <scope>NUCLEOTIDE SEQUENCE</scope>
    <source>
        <strain evidence="5">NBRC 109834</strain>
    </source>
</reference>
<dbReference type="PROSITE" id="PS51318">
    <property type="entry name" value="TAT"/>
    <property type="match status" value="1"/>
</dbReference>
<keyword evidence="3" id="KW-0813">Transport</keyword>
<dbReference type="InterPro" id="IPR050490">
    <property type="entry name" value="Bact_solute-bd_prot1"/>
</dbReference>